<proteinExistence type="predicted"/>
<name>A0A448WQP8_9PLAT</name>
<accession>A0A448WQP8</accession>
<gene>
    <name evidence="1" type="ORF">PXEA_LOCUS11187</name>
</gene>
<protein>
    <submittedName>
        <fullName evidence="1">Uncharacterized protein</fullName>
    </submittedName>
</protein>
<dbReference type="CDD" id="cd11304">
    <property type="entry name" value="Cadherin_repeat"/>
    <property type="match status" value="1"/>
</dbReference>
<dbReference type="EMBL" id="CAAALY010034022">
    <property type="protein sequence ID" value="VEL17747.1"/>
    <property type="molecule type" value="Genomic_DNA"/>
</dbReference>
<keyword evidence="2" id="KW-1185">Reference proteome</keyword>
<sequence length="102" mass="11479">MFVHISCRFSSQKYLATLDLSIDYSGWHLVTVFAGSPMALLANRLGVKWCREPIVYNLLPGQMSQHFFVDSRSGSVYVNSTLDPSVFLRTSTLTVGLRNTNF</sequence>
<organism evidence="1 2">
    <name type="scientific">Protopolystoma xenopodis</name>
    <dbReference type="NCBI Taxonomy" id="117903"/>
    <lineage>
        <taxon>Eukaryota</taxon>
        <taxon>Metazoa</taxon>
        <taxon>Spiralia</taxon>
        <taxon>Lophotrochozoa</taxon>
        <taxon>Platyhelminthes</taxon>
        <taxon>Monogenea</taxon>
        <taxon>Polyopisthocotylea</taxon>
        <taxon>Polystomatidea</taxon>
        <taxon>Polystomatidae</taxon>
        <taxon>Protopolystoma</taxon>
    </lineage>
</organism>
<dbReference type="AlphaFoldDB" id="A0A448WQP8"/>
<reference evidence="1" key="1">
    <citation type="submission" date="2018-11" db="EMBL/GenBank/DDBJ databases">
        <authorList>
            <consortium name="Pathogen Informatics"/>
        </authorList>
    </citation>
    <scope>NUCLEOTIDE SEQUENCE</scope>
</reference>
<comment type="caution">
    <text evidence="1">The sequence shown here is derived from an EMBL/GenBank/DDBJ whole genome shotgun (WGS) entry which is preliminary data.</text>
</comment>
<dbReference type="Proteomes" id="UP000784294">
    <property type="component" value="Unassembled WGS sequence"/>
</dbReference>
<evidence type="ECO:0000313" key="1">
    <source>
        <dbReference type="EMBL" id="VEL17747.1"/>
    </source>
</evidence>
<evidence type="ECO:0000313" key="2">
    <source>
        <dbReference type="Proteomes" id="UP000784294"/>
    </source>
</evidence>